<accession>A0A7H0G0Y8</accession>
<reference evidence="1 2" key="1">
    <citation type="submission" date="2020-08" db="EMBL/GenBank/DDBJ databases">
        <title>Lysobacter sp. II4 sp. nov., isolated from soil.</title>
        <authorList>
            <person name="Woo C.Y."/>
            <person name="Kim J."/>
        </authorList>
    </citation>
    <scope>NUCLEOTIDE SEQUENCE [LARGE SCALE GENOMIC DNA]</scope>
    <source>
        <strain evidence="1 2">II4</strain>
    </source>
</reference>
<protein>
    <submittedName>
        <fullName evidence="1">Uncharacterized protein</fullName>
    </submittedName>
</protein>
<evidence type="ECO:0000313" key="2">
    <source>
        <dbReference type="Proteomes" id="UP000516018"/>
    </source>
</evidence>
<dbReference type="Proteomes" id="UP000516018">
    <property type="component" value="Chromosome"/>
</dbReference>
<dbReference type="RefSeq" id="WP_187713389.1">
    <property type="nucleotide sequence ID" value="NZ_CP060820.1"/>
</dbReference>
<sequence>MNLFKGLLYLIDNDQPASPVLIAAPHYGAATAAGEFVGELGNAAASRQRFGAAPPATAGNDNACFVGGCA</sequence>
<dbReference type="AlphaFoldDB" id="A0A7H0G0Y8"/>
<dbReference type="EMBL" id="CP060820">
    <property type="protein sequence ID" value="QNP41954.1"/>
    <property type="molecule type" value="Genomic_DNA"/>
</dbReference>
<organism evidence="1 2">
    <name type="scientific">Agrilutibacter terrestris</name>
    <dbReference type="NCBI Taxonomy" id="2865112"/>
    <lineage>
        <taxon>Bacteria</taxon>
        <taxon>Pseudomonadati</taxon>
        <taxon>Pseudomonadota</taxon>
        <taxon>Gammaproteobacteria</taxon>
        <taxon>Lysobacterales</taxon>
        <taxon>Lysobacteraceae</taxon>
        <taxon>Agrilutibacter</taxon>
    </lineage>
</organism>
<proteinExistence type="predicted"/>
<name>A0A7H0G0Y8_9GAMM</name>
<gene>
    <name evidence="1" type="ORF">H8B22_07110</name>
</gene>
<dbReference type="KEGG" id="lsx:H8B22_07110"/>
<keyword evidence="2" id="KW-1185">Reference proteome</keyword>
<evidence type="ECO:0000313" key="1">
    <source>
        <dbReference type="EMBL" id="QNP41954.1"/>
    </source>
</evidence>